<keyword evidence="3" id="KW-1185">Reference proteome</keyword>
<dbReference type="InterPro" id="IPR029058">
    <property type="entry name" value="AB_hydrolase_fold"/>
</dbReference>
<dbReference type="RefSeq" id="WP_370562803.1">
    <property type="nucleotide sequence ID" value="NZ_JBFWIB010000002.1"/>
</dbReference>
<dbReference type="InterPro" id="IPR022742">
    <property type="entry name" value="Hydrolase_4"/>
</dbReference>
<dbReference type="GO" id="GO:0016787">
    <property type="term" value="F:hydrolase activity"/>
    <property type="evidence" value="ECO:0007669"/>
    <property type="project" value="UniProtKB-KW"/>
</dbReference>
<dbReference type="Gene3D" id="3.40.50.1820">
    <property type="entry name" value="alpha/beta hydrolase"/>
    <property type="match status" value="1"/>
</dbReference>
<dbReference type="EMBL" id="JBFWIC010000015">
    <property type="protein sequence ID" value="MEZ0475288.1"/>
    <property type="molecule type" value="Genomic_DNA"/>
</dbReference>
<dbReference type="Gene3D" id="3.30.300.20">
    <property type="match status" value="1"/>
</dbReference>
<dbReference type="PANTHER" id="PTHR39624">
    <property type="entry name" value="PROTEIN INVOLVED IN RIMO-MEDIATED BETA-METHYLTHIOLATION OF RIBOSOMAL PROTEIN S12 YCAO"/>
    <property type="match status" value="1"/>
</dbReference>
<dbReference type="Proteomes" id="UP001566331">
    <property type="component" value="Unassembled WGS sequence"/>
</dbReference>
<dbReference type="PANTHER" id="PTHR39624:SF2">
    <property type="entry name" value="OSMC-LIKE PROTEIN"/>
    <property type="match status" value="1"/>
</dbReference>
<gene>
    <name evidence="2" type="ORF">AB6713_11775</name>
</gene>
<proteinExistence type="predicted"/>
<dbReference type="SUPFAM" id="SSF53474">
    <property type="entry name" value="alpha/beta-Hydrolases"/>
    <property type="match status" value="1"/>
</dbReference>
<dbReference type="InterPro" id="IPR036102">
    <property type="entry name" value="OsmC/Ohrsf"/>
</dbReference>
<evidence type="ECO:0000313" key="3">
    <source>
        <dbReference type="Proteomes" id="UP001566331"/>
    </source>
</evidence>
<evidence type="ECO:0000313" key="2">
    <source>
        <dbReference type="EMBL" id="MEZ0475288.1"/>
    </source>
</evidence>
<organism evidence="2 3">
    <name type="scientific">Luteimonas salinilitoris</name>
    <dbReference type="NCBI Taxonomy" id="3237697"/>
    <lineage>
        <taxon>Bacteria</taxon>
        <taxon>Pseudomonadati</taxon>
        <taxon>Pseudomonadota</taxon>
        <taxon>Gammaproteobacteria</taxon>
        <taxon>Lysobacterales</taxon>
        <taxon>Lysobacteraceae</taxon>
        <taxon>Luteimonas</taxon>
    </lineage>
</organism>
<evidence type="ECO:0000259" key="1">
    <source>
        <dbReference type="Pfam" id="PF12146"/>
    </source>
</evidence>
<feature type="domain" description="Serine aminopeptidase S33" evidence="1">
    <location>
        <begin position="47"/>
        <end position="140"/>
    </location>
</feature>
<dbReference type="SUPFAM" id="SSF82784">
    <property type="entry name" value="OsmC-like"/>
    <property type="match status" value="1"/>
</dbReference>
<dbReference type="Pfam" id="PF02566">
    <property type="entry name" value="OsmC"/>
    <property type="match status" value="1"/>
</dbReference>
<dbReference type="InterPro" id="IPR015946">
    <property type="entry name" value="KH_dom-like_a/b"/>
</dbReference>
<dbReference type="Pfam" id="PF12146">
    <property type="entry name" value="Hydrolase_4"/>
    <property type="match status" value="1"/>
</dbReference>
<dbReference type="InterPro" id="IPR003718">
    <property type="entry name" value="OsmC/Ohr_fam"/>
</dbReference>
<accession>A0ABV4HRA9</accession>
<sequence length="398" mass="42122">MSTERVFFTNAAGTRLSGYLEHAVPPLRAHALFAHCFSCSAQSHGARRISKALADVGITTLRFDFTGLGESEGEFADSHFVANVHDLIAAADYLAARDATPALLVGHSLGGAAVIAASARLPSIAAVVTIGAPFDPAHALKHLGADALSEIERTGLAEVSIAGRSFSVGRDFIEATRGSEQASHLAALRRPLLVMHAPDDAIVGIDNAREIFEAARHPKSFVALDGIDHLVTEVSAATYVAAGIAAWASRTFPAAVTEQVEGGVQVHSTGAKFRQQVRAGRHVLTSDEPVDVGGDDAGPGPYDYLLASLGACTSMTIQMYARRKSIPLEEVAVHLVHGRGHAQDCEGDGGRVEHINRKVHLIGDLSSEQRASLMFVADRCPVHRTLMGVLTIQTSEVR</sequence>
<name>A0ABV4HRA9_9GAMM</name>
<protein>
    <submittedName>
        <fullName evidence="2">Alpha/beta fold hydrolase</fullName>
    </submittedName>
</protein>
<keyword evidence="2" id="KW-0378">Hydrolase</keyword>
<comment type="caution">
    <text evidence="2">The sequence shown here is derived from an EMBL/GenBank/DDBJ whole genome shotgun (WGS) entry which is preliminary data.</text>
</comment>
<reference evidence="2 3" key="1">
    <citation type="submission" date="2024-07" db="EMBL/GenBank/DDBJ databases">
        <title>Luteimonas salilacus sp. nov., isolated from the shore soil of Salt Lake in Tibet of China.</title>
        <authorList>
            <person name="Zhang X."/>
            <person name="Li A."/>
        </authorList>
    </citation>
    <scope>NUCLEOTIDE SEQUENCE [LARGE SCALE GENOMIC DNA]</scope>
    <source>
        <strain evidence="2 3">B3-2-R+30</strain>
    </source>
</reference>